<evidence type="ECO:0000313" key="1">
    <source>
        <dbReference type="EMBL" id="KAJ8132091.1"/>
    </source>
</evidence>
<name>A0ACC2JXD8_9PEZI</name>
<dbReference type="EMBL" id="JAPUUL010000182">
    <property type="protein sequence ID" value="KAJ8132091.1"/>
    <property type="molecule type" value="Genomic_DNA"/>
</dbReference>
<proteinExistence type="predicted"/>
<accession>A0ACC2JXD8</accession>
<reference evidence="1" key="1">
    <citation type="submission" date="2022-12" db="EMBL/GenBank/DDBJ databases">
        <title>Genome Sequence of Lasiodiplodia mahajangana.</title>
        <authorList>
            <person name="Buettner E."/>
        </authorList>
    </citation>
    <scope>NUCLEOTIDE SEQUENCE</scope>
    <source>
        <strain evidence="1">VT137</strain>
    </source>
</reference>
<gene>
    <name evidence="1" type="ORF">O1611_g1530</name>
</gene>
<protein>
    <submittedName>
        <fullName evidence="1">Uncharacterized protein</fullName>
    </submittedName>
</protein>
<dbReference type="Proteomes" id="UP001153332">
    <property type="component" value="Unassembled WGS sequence"/>
</dbReference>
<evidence type="ECO:0000313" key="2">
    <source>
        <dbReference type="Proteomes" id="UP001153332"/>
    </source>
</evidence>
<sequence>MKANFLTSSIIAVTALFGAAPAVGVGIEVFERDGVTAIRETTDTLACTNCVHVGGSCLIGEGNCMTSEHASCTACGDKGSICVSDAGTCDNP</sequence>
<comment type="caution">
    <text evidence="1">The sequence shown here is derived from an EMBL/GenBank/DDBJ whole genome shotgun (WGS) entry which is preliminary data.</text>
</comment>
<keyword evidence="2" id="KW-1185">Reference proteome</keyword>
<organism evidence="1 2">
    <name type="scientific">Lasiodiplodia mahajangana</name>
    <dbReference type="NCBI Taxonomy" id="1108764"/>
    <lineage>
        <taxon>Eukaryota</taxon>
        <taxon>Fungi</taxon>
        <taxon>Dikarya</taxon>
        <taxon>Ascomycota</taxon>
        <taxon>Pezizomycotina</taxon>
        <taxon>Dothideomycetes</taxon>
        <taxon>Dothideomycetes incertae sedis</taxon>
        <taxon>Botryosphaeriales</taxon>
        <taxon>Botryosphaeriaceae</taxon>
        <taxon>Lasiodiplodia</taxon>
    </lineage>
</organism>